<keyword evidence="1" id="KW-0812">Transmembrane</keyword>
<feature type="transmembrane region" description="Helical" evidence="1">
    <location>
        <begin position="145"/>
        <end position="170"/>
    </location>
</feature>
<protein>
    <recommendedName>
        <fullName evidence="4">ABC transporter permease</fullName>
    </recommendedName>
</protein>
<feature type="transmembrane region" description="Helical" evidence="1">
    <location>
        <begin position="21"/>
        <end position="41"/>
    </location>
</feature>
<gene>
    <name evidence="2" type="ORF">WR164_00490</name>
</gene>
<organism evidence="2 3">
    <name type="scientific">Philodulcilactobacillus myokoensis</name>
    <dbReference type="NCBI Taxonomy" id="2929573"/>
    <lineage>
        <taxon>Bacteria</taxon>
        <taxon>Bacillati</taxon>
        <taxon>Bacillota</taxon>
        <taxon>Bacilli</taxon>
        <taxon>Lactobacillales</taxon>
        <taxon>Lactobacillaceae</taxon>
        <taxon>Philodulcilactobacillus</taxon>
    </lineage>
</organism>
<evidence type="ECO:0000256" key="1">
    <source>
        <dbReference type="SAM" id="Phobius"/>
    </source>
</evidence>
<keyword evidence="3" id="KW-1185">Reference proteome</keyword>
<name>A0A9W6ERC9_9LACO</name>
<feature type="transmembrane region" description="Helical" evidence="1">
    <location>
        <begin position="202"/>
        <end position="220"/>
    </location>
</feature>
<comment type="caution">
    <text evidence="2">The sequence shown here is derived from an EMBL/GenBank/DDBJ whole genome shotgun (WGS) entry which is preliminary data.</text>
</comment>
<keyword evidence="1" id="KW-0472">Membrane</keyword>
<proteinExistence type="predicted"/>
<evidence type="ECO:0000313" key="3">
    <source>
        <dbReference type="Proteomes" id="UP001144204"/>
    </source>
</evidence>
<feature type="transmembrane region" description="Helical" evidence="1">
    <location>
        <begin position="107"/>
        <end position="133"/>
    </location>
</feature>
<reference evidence="2" key="2">
    <citation type="journal article" date="2023" name="PLoS ONE">
        <title>Philodulcilactobacillus myokoensis gen. nov., sp. nov., a fructophilic, acidophilic, and agar-phobic lactic acid bacterium isolated from fermented vegetable extracts.</title>
        <authorList>
            <person name="Kouya T."/>
            <person name="Ishiyama Y."/>
            <person name="Ohashi S."/>
            <person name="Kumakubo R."/>
            <person name="Yamazaki T."/>
            <person name="Otaki T."/>
        </authorList>
    </citation>
    <scope>NUCLEOTIDE SEQUENCE</scope>
    <source>
        <strain evidence="2">WR16-4</strain>
    </source>
</reference>
<keyword evidence="1" id="KW-1133">Transmembrane helix</keyword>
<feature type="transmembrane region" description="Helical" evidence="1">
    <location>
        <begin position="53"/>
        <end position="74"/>
    </location>
</feature>
<feature type="transmembrane region" description="Helical" evidence="1">
    <location>
        <begin position="177"/>
        <end position="196"/>
    </location>
</feature>
<dbReference type="AlphaFoldDB" id="A0A9W6ERC9"/>
<accession>A0A9W6ERC9</accession>
<sequence>MTNDDLKYEISNFKKTFKSTFIISLLIQLLILIFFFMVGYLDRESDDSIFEHFNSLIGFSSLLSALLISIYISVRSVKYIISNYMGDNKVFLYLYPNGRTGIFQTKLCAFLLVSILAQLVGSFLVNILFLIFSRITNVLPPDVNYIGFIAVTFAVVLLSLFVITTSIVIGVRLSSKVATVISSIILVAILCNPLSFLCAYSAYTSLLCAVILVFVSLILVQYCKHYLKNDEVLR</sequence>
<evidence type="ECO:0008006" key="4">
    <source>
        <dbReference type="Google" id="ProtNLM"/>
    </source>
</evidence>
<dbReference type="Proteomes" id="UP001144204">
    <property type="component" value="Unassembled WGS sequence"/>
</dbReference>
<dbReference type="RefSeq" id="WP_286135531.1">
    <property type="nucleotide sequence ID" value="NZ_BRPL01000002.1"/>
</dbReference>
<dbReference type="EMBL" id="BRPL01000002">
    <property type="protein sequence ID" value="GLB46070.1"/>
    <property type="molecule type" value="Genomic_DNA"/>
</dbReference>
<reference evidence="2" key="1">
    <citation type="submission" date="2022-07" db="EMBL/GenBank/DDBJ databases">
        <authorList>
            <person name="Kouya T."/>
            <person name="Ishiyama Y."/>
        </authorList>
    </citation>
    <scope>NUCLEOTIDE SEQUENCE</scope>
    <source>
        <strain evidence="2">WR16-4</strain>
    </source>
</reference>
<evidence type="ECO:0000313" key="2">
    <source>
        <dbReference type="EMBL" id="GLB46070.1"/>
    </source>
</evidence>